<name>A0A1B4LB05_9BURK</name>
<evidence type="ECO:0000313" key="2">
    <source>
        <dbReference type="EMBL" id="AOJ74338.1"/>
    </source>
</evidence>
<dbReference type="EMBL" id="CP013420">
    <property type="protein sequence ID" value="AOJ74338.1"/>
    <property type="molecule type" value="Genomic_DNA"/>
</dbReference>
<dbReference type="Gene3D" id="3.30.2220.20">
    <property type="entry name" value="Phage tail assembly chaperone gp13-like"/>
    <property type="match status" value="1"/>
</dbReference>
<dbReference type="InterPro" id="IPR038556">
    <property type="entry name" value="TAC_Gp13-like_sf"/>
</dbReference>
<dbReference type="AlphaFoldDB" id="A0A1B4LB05"/>
<gene>
    <name evidence="2" type="ORF">WJ35_04095</name>
</gene>
<reference evidence="2 3" key="1">
    <citation type="submission" date="2015-12" db="EMBL/GenBank/DDBJ databases">
        <title>Diversity of Burkholderia near neighbor genomes.</title>
        <authorList>
            <person name="Sahl J."/>
            <person name="Wagner D."/>
            <person name="Keim P."/>
        </authorList>
    </citation>
    <scope>NUCLEOTIDE SEQUENCE [LARGE SCALE GENOMIC DNA]</scope>
    <source>
        <strain evidence="2 3">MSMB0783</strain>
    </source>
</reference>
<dbReference type="RefSeq" id="WP_034193080.1">
    <property type="nucleotide sequence ID" value="NZ_CP013420.1"/>
</dbReference>
<feature type="compositionally biased region" description="Low complexity" evidence="1">
    <location>
        <begin position="121"/>
        <end position="140"/>
    </location>
</feature>
<feature type="region of interest" description="Disordered" evidence="1">
    <location>
        <begin position="117"/>
        <end position="140"/>
    </location>
</feature>
<proteinExistence type="predicted"/>
<evidence type="ECO:0000313" key="3">
    <source>
        <dbReference type="Proteomes" id="UP000243680"/>
    </source>
</evidence>
<dbReference type="Proteomes" id="UP000243680">
    <property type="component" value="Chromosome 1"/>
</dbReference>
<organism evidence="2 3">
    <name type="scientific">Burkholderia ubonensis</name>
    <dbReference type="NCBI Taxonomy" id="101571"/>
    <lineage>
        <taxon>Bacteria</taxon>
        <taxon>Pseudomonadati</taxon>
        <taxon>Pseudomonadota</taxon>
        <taxon>Betaproteobacteria</taxon>
        <taxon>Burkholderiales</taxon>
        <taxon>Burkholderiaceae</taxon>
        <taxon>Burkholderia</taxon>
        <taxon>Burkholderia cepacia complex</taxon>
    </lineage>
</organism>
<evidence type="ECO:0008006" key="4">
    <source>
        <dbReference type="Google" id="ProtNLM"/>
    </source>
</evidence>
<sequence length="140" mass="14147">MTTFSKDNKATILAAPHLKTDRVDVPEWGDGVTVIVAEMTGAARDAFYAARDGADKNAISESQAQLLMATVVDDAGQPVLDDGDIAALRAQGSAVLDRIADAAMKINGMTATAVEDAAKNSAAAPSGDSGSASPAISAAQ</sequence>
<evidence type="ECO:0000256" key="1">
    <source>
        <dbReference type="SAM" id="MobiDB-lite"/>
    </source>
</evidence>
<protein>
    <recommendedName>
        <fullName evidence="4">Phage tail protein</fullName>
    </recommendedName>
</protein>
<accession>A0A1B4LB05</accession>